<reference evidence="3" key="1">
    <citation type="submission" date="2020-09" db="EMBL/GenBank/DDBJ databases">
        <title>Genome-Enabled Discovery of Anthraquinone Biosynthesis in Senna tora.</title>
        <authorList>
            <person name="Kang S.-H."/>
            <person name="Pandey R.P."/>
            <person name="Lee C.-M."/>
            <person name="Sim J.-S."/>
            <person name="Jeong J.-T."/>
            <person name="Choi B.-S."/>
            <person name="Jung M."/>
            <person name="Ginzburg D."/>
            <person name="Zhao K."/>
            <person name="Won S.Y."/>
            <person name="Oh T.-J."/>
            <person name="Yu Y."/>
            <person name="Kim N.-H."/>
            <person name="Lee O.R."/>
            <person name="Lee T.-H."/>
            <person name="Bashyal P."/>
            <person name="Kim T.-S."/>
            <person name="Lee W.-H."/>
            <person name="Kawkins C."/>
            <person name="Kim C.-K."/>
            <person name="Kim J.S."/>
            <person name="Ahn B.O."/>
            <person name="Rhee S.Y."/>
            <person name="Sohng J.K."/>
        </authorList>
    </citation>
    <scope>NUCLEOTIDE SEQUENCE</scope>
    <source>
        <tissue evidence="3">Leaf</tissue>
    </source>
</reference>
<feature type="transmembrane region" description="Helical" evidence="2">
    <location>
        <begin position="6"/>
        <end position="25"/>
    </location>
</feature>
<keyword evidence="2" id="KW-0472">Membrane</keyword>
<name>A0A835CJY5_9FABA</name>
<evidence type="ECO:0000256" key="2">
    <source>
        <dbReference type="SAM" id="Phobius"/>
    </source>
</evidence>
<keyword evidence="2" id="KW-1133">Transmembrane helix</keyword>
<accession>A0A835CJY5</accession>
<organism evidence="3 4">
    <name type="scientific">Senna tora</name>
    <dbReference type="NCBI Taxonomy" id="362788"/>
    <lineage>
        <taxon>Eukaryota</taxon>
        <taxon>Viridiplantae</taxon>
        <taxon>Streptophyta</taxon>
        <taxon>Embryophyta</taxon>
        <taxon>Tracheophyta</taxon>
        <taxon>Spermatophyta</taxon>
        <taxon>Magnoliopsida</taxon>
        <taxon>eudicotyledons</taxon>
        <taxon>Gunneridae</taxon>
        <taxon>Pentapetalae</taxon>
        <taxon>rosids</taxon>
        <taxon>fabids</taxon>
        <taxon>Fabales</taxon>
        <taxon>Fabaceae</taxon>
        <taxon>Caesalpinioideae</taxon>
        <taxon>Cassia clade</taxon>
        <taxon>Senna</taxon>
    </lineage>
</organism>
<proteinExistence type="predicted"/>
<dbReference type="EMBL" id="JAAIUW010000001">
    <property type="protein sequence ID" value="KAF7844081.1"/>
    <property type="molecule type" value="Genomic_DNA"/>
</dbReference>
<dbReference type="AlphaFoldDB" id="A0A835CJY5"/>
<sequence>MEDLKMLLPQILIVVLLWILQWLSLTRIPQRLAHPARQVHLMVEVQLHLLSLLITHATHNASRVLGPNASQPNTSNNESSSHESIVRSSPQSTNSA</sequence>
<dbReference type="Proteomes" id="UP000634136">
    <property type="component" value="Unassembled WGS sequence"/>
</dbReference>
<evidence type="ECO:0000313" key="4">
    <source>
        <dbReference type="Proteomes" id="UP000634136"/>
    </source>
</evidence>
<keyword evidence="2" id="KW-0812">Transmembrane</keyword>
<comment type="caution">
    <text evidence="3">The sequence shown here is derived from an EMBL/GenBank/DDBJ whole genome shotgun (WGS) entry which is preliminary data.</text>
</comment>
<evidence type="ECO:0000256" key="1">
    <source>
        <dbReference type="SAM" id="MobiDB-lite"/>
    </source>
</evidence>
<feature type="region of interest" description="Disordered" evidence="1">
    <location>
        <begin position="63"/>
        <end position="96"/>
    </location>
</feature>
<keyword evidence="4" id="KW-1185">Reference proteome</keyword>
<protein>
    <submittedName>
        <fullName evidence="3">Uncharacterized protein</fullName>
    </submittedName>
</protein>
<evidence type="ECO:0000313" key="3">
    <source>
        <dbReference type="EMBL" id="KAF7844081.1"/>
    </source>
</evidence>
<gene>
    <name evidence="3" type="ORF">G2W53_000986</name>
</gene>